<dbReference type="PROSITE" id="PS00109">
    <property type="entry name" value="PROTEIN_KINASE_TYR"/>
    <property type="match status" value="1"/>
</dbReference>
<feature type="compositionally biased region" description="Low complexity" evidence="3">
    <location>
        <begin position="349"/>
        <end position="369"/>
    </location>
</feature>
<dbReference type="InterPro" id="IPR011009">
    <property type="entry name" value="Kinase-like_dom_sf"/>
</dbReference>
<dbReference type="SUPFAM" id="SSF52540">
    <property type="entry name" value="P-loop containing nucleoside triphosphate hydrolases"/>
    <property type="match status" value="1"/>
</dbReference>
<dbReference type="GO" id="GO:0005524">
    <property type="term" value="F:ATP binding"/>
    <property type="evidence" value="ECO:0007669"/>
    <property type="project" value="UniProtKB-KW"/>
</dbReference>
<proteinExistence type="predicted"/>
<dbReference type="Proteomes" id="UP000034883">
    <property type="component" value="Chromosome"/>
</dbReference>
<evidence type="ECO:0000313" key="5">
    <source>
        <dbReference type="EMBL" id="AKF06840.1"/>
    </source>
</evidence>
<dbReference type="InterPro" id="IPR041664">
    <property type="entry name" value="AAA_16"/>
</dbReference>
<dbReference type="Pfam" id="PF13191">
    <property type="entry name" value="AAA_16"/>
    <property type="match status" value="1"/>
</dbReference>
<sequence length="1334" mass="146839">MPPELAPVVYGKYQLLQLLARGGMAEVFKAKSHGVEGFEKILVIKRILPELSRNPRFVEMFINEAKIAVTLSHANIVQVFDLGRADETYFIAMEYVAGYDLATVLRRGARYKRPLSQELAVFVVSELAKGLDYAHRRRDASLRPLHIVHRDVSPQNVLLSFEGEVKLTDFGIAKAKTIADDAADEGVLKGKYAYMSPEQARGENVDSRTDLYALGIVLFEALSGESPFQHESAYETLRRVREGDAPPLKTVVPDVPDELAAIVDRALAPQPELRHANAGRLYEDLVQFLYASGRRVGGHDLARYLQDLREVSQAHEQERDAARLRAMFDEEGSKGAYAPSATPVQVPFSRATRSGPSSSGSESQPRRGSTGVARPTAERRDVTVLVMRSESASFVADEVVERLARRYGGVRIDEPPRALDVPAVALLFGVRDPDGRDSESAARCALRLVRAAATGTQTGTPDVPVQVAIDCGRILVDLAGEPIRDEAFERLLDSTRTLASRAATRQVLVSPAAQRIIAGLFLTLPHGDGDDPPHLLEEERDLPDASGKFVGRREELRQMGEILALANRGKLKMLGLAGEAGVGKTRLLLETRRRLKLGGHDVGMYIATCARHGRTVPLSGITEIMRVVLGVDEFEPDHERDAKVGRLRELGLVQQDVAAIGAALGAGPLPEGSDPLVRALRPAIGRVALKLAQDRLTVFAFDSAESLDDESQMLLDALIRDGREARIAVVLAYRPGFVHGWQGAPTYHELTIGPMSDDDIARLTATRLAAEEVPIDLLREVTGKSAGNPLYVEEYVKALTDAGAVEVRSGRVIYRPDVAEVEVPKTLRGIVGARLSRLGVADRHFLQIAAVAGARFHAELVADVAGEEVTTVSEAFAVLEGRGLVARAGATELAFAHDLVGEVLREGLTLETRREIHGAVAASLERLHPQRLDELAERLASHWREAGDRAKAVEYLVRAGERMVSELAHEGAVQSFERAIDLLSQMAVPDRERMLALYKRIGELCWKARALERGITRMASGVELAEALDRRDWIARLSLLRGRLLVAAHRVDEGRRWLDRAGDIARQLDDRALFRDIVLATAESCMRLGDHRGGIHFFEQTLTLSRETGDVEAQVRCLVPLALAYSSTGNRQAALGALAEARRLTEARIDRFTECELLKMESLVHFFARDYAASIEVGERALELAKEYGFTYEAAVNAHNVGEAHLRLGDYKRAFASLRYSYELARDHGYESLMMGDMRILGFIDAMRFGSEEGRRHVVDANDFADARGLVWDLVQGRYYLAMIDQARGEPEEARAALREVLRLAAEHGHADYMQAAERALIALESSRPIPMPD</sequence>
<keyword evidence="5" id="KW-0418">Kinase</keyword>
<keyword evidence="5" id="KW-0808">Transferase</keyword>
<evidence type="ECO:0000256" key="3">
    <source>
        <dbReference type="SAM" id="MobiDB-lite"/>
    </source>
</evidence>
<dbReference type="PROSITE" id="PS50011">
    <property type="entry name" value="PROTEIN_KINASE_DOM"/>
    <property type="match status" value="1"/>
</dbReference>
<feature type="domain" description="Protein kinase" evidence="4">
    <location>
        <begin position="13"/>
        <end position="289"/>
    </location>
</feature>
<dbReference type="GO" id="GO:0004016">
    <property type="term" value="F:adenylate cyclase activity"/>
    <property type="evidence" value="ECO:0007669"/>
    <property type="project" value="TreeGrafter"/>
</dbReference>
<dbReference type="SUPFAM" id="SSF48452">
    <property type="entry name" value="TPR-like"/>
    <property type="match status" value="2"/>
</dbReference>
<dbReference type="PANTHER" id="PTHR16305">
    <property type="entry name" value="TESTICULAR SOLUBLE ADENYLYL CYCLASE"/>
    <property type="match status" value="1"/>
</dbReference>
<dbReference type="GO" id="GO:0004674">
    <property type="term" value="F:protein serine/threonine kinase activity"/>
    <property type="evidence" value="ECO:0007669"/>
    <property type="project" value="UniProtKB-KW"/>
</dbReference>
<accession>A0A0F6W465</accession>
<dbReference type="STRING" id="927083.DB32_003989"/>
<dbReference type="InterPro" id="IPR027417">
    <property type="entry name" value="P-loop_NTPase"/>
</dbReference>
<dbReference type="EMBL" id="CP011125">
    <property type="protein sequence ID" value="AKF06840.1"/>
    <property type="molecule type" value="Genomic_DNA"/>
</dbReference>
<organism evidence="5 6">
    <name type="scientific">Sandaracinus amylolyticus</name>
    <dbReference type="NCBI Taxonomy" id="927083"/>
    <lineage>
        <taxon>Bacteria</taxon>
        <taxon>Pseudomonadati</taxon>
        <taxon>Myxococcota</taxon>
        <taxon>Polyangia</taxon>
        <taxon>Polyangiales</taxon>
        <taxon>Sandaracinaceae</taxon>
        <taxon>Sandaracinus</taxon>
    </lineage>
</organism>
<dbReference type="RefSeq" id="WP_053234046.1">
    <property type="nucleotide sequence ID" value="NZ_CP011125.1"/>
</dbReference>
<dbReference type="PANTHER" id="PTHR16305:SF28">
    <property type="entry name" value="GUANYLATE CYCLASE DOMAIN-CONTAINING PROTEIN"/>
    <property type="match status" value="1"/>
</dbReference>
<evidence type="ECO:0000259" key="4">
    <source>
        <dbReference type="PROSITE" id="PS50011"/>
    </source>
</evidence>
<keyword evidence="5" id="KW-0723">Serine/threonine-protein kinase</keyword>
<dbReference type="Gene3D" id="1.25.40.10">
    <property type="entry name" value="Tetratricopeptide repeat domain"/>
    <property type="match status" value="1"/>
</dbReference>
<dbReference type="Gene3D" id="1.10.510.10">
    <property type="entry name" value="Transferase(Phosphotransferase) domain 1"/>
    <property type="match status" value="1"/>
</dbReference>
<dbReference type="SUPFAM" id="SSF56112">
    <property type="entry name" value="Protein kinase-like (PK-like)"/>
    <property type="match status" value="1"/>
</dbReference>
<dbReference type="OrthoDB" id="5477958at2"/>
<dbReference type="Gene3D" id="3.40.50.300">
    <property type="entry name" value="P-loop containing nucleotide triphosphate hydrolases"/>
    <property type="match status" value="1"/>
</dbReference>
<reference evidence="5 6" key="1">
    <citation type="submission" date="2015-03" db="EMBL/GenBank/DDBJ databases">
        <title>Genome assembly of Sandaracinus amylolyticus DSM 53668.</title>
        <authorList>
            <person name="Sharma G."/>
            <person name="Subramanian S."/>
        </authorList>
    </citation>
    <scope>NUCLEOTIDE SEQUENCE [LARGE SCALE GENOMIC DNA]</scope>
    <source>
        <strain evidence="5 6">DSM 53668</strain>
    </source>
</reference>
<dbReference type="GO" id="GO:0005737">
    <property type="term" value="C:cytoplasm"/>
    <property type="evidence" value="ECO:0007669"/>
    <property type="project" value="TreeGrafter"/>
</dbReference>
<keyword evidence="6" id="KW-1185">Reference proteome</keyword>
<dbReference type="InterPro" id="IPR011990">
    <property type="entry name" value="TPR-like_helical_dom_sf"/>
</dbReference>
<gene>
    <name evidence="5" type="ORF">DB32_003989</name>
</gene>
<evidence type="ECO:0000256" key="1">
    <source>
        <dbReference type="ARBA" id="ARBA00022741"/>
    </source>
</evidence>
<protein>
    <submittedName>
        <fullName evidence="5">Serine/threonine protein kinase PrkC, regulator of stationary phase</fullName>
    </submittedName>
</protein>
<evidence type="ECO:0000256" key="2">
    <source>
        <dbReference type="ARBA" id="ARBA00022840"/>
    </source>
</evidence>
<keyword evidence="2" id="KW-0067">ATP-binding</keyword>
<dbReference type="InterPro" id="IPR008266">
    <property type="entry name" value="Tyr_kinase_AS"/>
</dbReference>
<dbReference type="Gene3D" id="3.30.200.20">
    <property type="entry name" value="Phosphorylase Kinase, domain 1"/>
    <property type="match status" value="1"/>
</dbReference>
<feature type="region of interest" description="Disordered" evidence="3">
    <location>
        <begin position="334"/>
        <end position="377"/>
    </location>
</feature>
<dbReference type="Pfam" id="PF00069">
    <property type="entry name" value="Pkinase"/>
    <property type="match status" value="1"/>
</dbReference>
<keyword evidence="1" id="KW-0547">Nucleotide-binding</keyword>
<dbReference type="InterPro" id="IPR000719">
    <property type="entry name" value="Prot_kinase_dom"/>
</dbReference>
<name>A0A0F6W465_9BACT</name>
<dbReference type="CDD" id="cd14014">
    <property type="entry name" value="STKc_PknB_like"/>
    <property type="match status" value="1"/>
</dbReference>
<evidence type="ECO:0000313" key="6">
    <source>
        <dbReference type="Proteomes" id="UP000034883"/>
    </source>
</evidence>
<dbReference type="KEGG" id="samy:DB32_003989"/>